<dbReference type="PANTHER" id="PTHR42678:SF34">
    <property type="entry name" value="OS04G0183300 PROTEIN"/>
    <property type="match status" value="1"/>
</dbReference>
<dbReference type="Pfam" id="PF01425">
    <property type="entry name" value="Amidase"/>
    <property type="match status" value="1"/>
</dbReference>
<dbReference type="Gene3D" id="3.90.1300.10">
    <property type="entry name" value="Amidase signature (AS) domain"/>
    <property type="match status" value="1"/>
</dbReference>
<organism evidence="2 3">
    <name type="scientific">Saccharothrix xinjiangensis</name>
    <dbReference type="NCBI Taxonomy" id="204798"/>
    <lineage>
        <taxon>Bacteria</taxon>
        <taxon>Bacillati</taxon>
        <taxon>Actinomycetota</taxon>
        <taxon>Actinomycetes</taxon>
        <taxon>Pseudonocardiales</taxon>
        <taxon>Pseudonocardiaceae</taxon>
        <taxon>Saccharothrix</taxon>
    </lineage>
</organism>
<evidence type="ECO:0000259" key="1">
    <source>
        <dbReference type="Pfam" id="PF01425"/>
    </source>
</evidence>
<dbReference type="RefSeq" id="WP_344039398.1">
    <property type="nucleotide sequence ID" value="NZ_BAAAKE010000016.1"/>
</dbReference>
<protein>
    <submittedName>
        <fullName evidence="2">Amidase family protein</fullName>
    </submittedName>
</protein>
<reference evidence="3" key="1">
    <citation type="journal article" date="2019" name="Int. J. Syst. Evol. Microbiol.">
        <title>The Global Catalogue of Microorganisms (GCM) 10K type strain sequencing project: providing services to taxonomists for standard genome sequencing and annotation.</title>
        <authorList>
            <consortium name="The Broad Institute Genomics Platform"/>
            <consortium name="The Broad Institute Genome Sequencing Center for Infectious Disease"/>
            <person name="Wu L."/>
            <person name="Ma J."/>
        </authorList>
    </citation>
    <scope>NUCLEOTIDE SEQUENCE [LARGE SCALE GENOMIC DNA]</scope>
    <source>
        <strain evidence="3">KCTC 12848</strain>
    </source>
</reference>
<dbReference type="InterPro" id="IPR036928">
    <property type="entry name" value="AS_sf"/>
</dbReference>
<dbReference type="InterPro" id="IPR023631">
    <property type="entry name" value="Amidase_dom"/>
</dbReference>
<accession>A0ABV9XST2</accession>
<name>A0ABV9XST2_9PSEU</name>
<dbReference type="EMBL" id="JBHSJB010000006">
    <property type="protein sequence ID" value="MFC5053453.1"/>
    <property type="molecule type" value="Genomic_DNA"/>
</dbReference>
<evidence type="ECO:0000313" key="2">
    <source>
        <dbReference type="EMBL" id="MFC5053453.1"/>
    </source>
</evidence>
<gene>
    <name evidence="2" type="ORF">ACFPFM_06745</name>
</gene>
<keyword evidence="3" id="KW-1185">Reference proteome</keyword>
<sequence length="470" mass="47782">MIETTAAGWPSLTDLRARLDRGEVTAGDLVASCADRIAAVDPLVRAVLALDPTAAAQARESDRRIAAGAARALEGVPVLVKDNIDTAGLATTAGSRVLAGEPPRRDADVVVRLRRAGAVVLGKTNLSEWGNFRSTGAVEGWSAVGGQTRNPHALDHSPGGSSSGSAAAVAAGMAPLALGTETDGSIVVPAALTGVVGVKPALGLLPGRGVVPVSRAQDAVGVLAGSVADAAACLGALTGLPAAPGAPVTGLRLGLWRGRRMDPGVHAELDRVTEELRHAGAVVVPVELPWDVPRLVDGLDALFAEFRVGLEGYLTARRAPVTTLAGLVEANLRDPVELSLFGQDVLERAAALTDEQLGEAAAKRARARWWAQDAVAGVLAEHDLTAIVAPTTEPAWPLDHGGDPVVRNTTTIPALAGLPNATVPAGFIGALPFGVSVFGPRDTFAALSVAATVEAVCGDLRLPAISPVTG</sequence>
<comment type="caution">
    <text evidence="2">The sequence shown here is derived from an EMBL/GenBank/DDBJ whole genome shotgun (WGS) entry which is preliminary data.</text>
</comment>
<dbReference type="SUPFAM" id="SSF75304">
    <property type="entry name" value="Amidase signature (AS) enzymes"/>
    <property type="match status" value="1"/>
</dbReference>
<evidence type="ECO:0000313" key="3">
    <source>
        <dbReference type="Proteomes" id="UP001595833"/>
    </source>
</evidence>
<proteinExistence type="predicted"/>
<dbReference type="PANTHER" id="PTHR42678">
    <property type="entry name" value="AMIDASE"/>
    <property type="match status" value="1"/>
</dbReference>
<feature type="domain" description="Amidase" evidence="1">
    <location>
        <begin position="28"/>
        <end position="441"/>
    </location>
</feature>
<dbReference type="Proteomes" id="UP001595833">
    <property type="component" value="Unassembled WGS sequence"/>
</dbReference>